<feature type="region of interest" description="Disordered" evidence="1">
    <location>
        <begin position="27"/>
        <end position="47"/>
    </location>
</feature>
<dbReference type="Proteomes" id="UP001362999">
    <property type="component" value="Unassembled WGS sequence"/>
</dbReference>
<organism evidence="2 3">
    <name type="scientific">Favolaschia claudopus</name>
    <dbReference type="NCBI Taxonomy" id="2862362"/>
    <lineage>
        <taxon>Eukaryota</taxon>
        <taxon>Fungi</taxon>
        <taxon>Dikarya</taxon>
        <taxon>Basidiomycota</taxon>
        <taxon>Agaricomycotina</taxon>
        <taxon>Agaricomycetes</taxon>
        <taxon>Agaricomycetidae</taxon>
        <taxon>Agaricales</taxon>
        <taxon>Marasmiineae</taxon>
        <taxon>Mycenaceae</taxon>
        <taxon>Favolaschia</taxon>
    </lineage>
</organism>
<evidence type="ECO:0000256" key="1">
    <source>
        <dbReference type="SAM" id="MobiDB-lite"/>
    </source>
</evidence>
<feature type="compositionally biased region" description="Basic residues" evidence="1">
    <location>
        <begin position="31"/>
        <end position="44"/>
    </location>
</feature>
<dbReference type="EMBL" id="JAWWNJ010000084">
    <property type="protein sequence ID" value="KAK7001202.1"/>
    <property type="molecule type" value="Genomic_DNA"/>
</dbReference>
<evidence type="ECO:0000313" key="3">
    <source>
        <dbReference type="Proteomes" id="UP001362999"/>
    </source>
</evidence>
<dbReference type="AlphaFoldDB" id="A0AAW0A5T0"/>
<name>A0AAW0A5T0_9AGAR</name>
<gene>
    <name evidence="2" type="ORF">R3P38DRAFT_3284469</name>
</gene>
<proteinExistence type="predicted"/>
<comment type="caution">
    <text evidence="2">The sequence shown here is derived from an EMBL/GenBank/DDBJ whole genome shotgun (WGS) entry which is preliminary data.</text>
</comment>
<keyword evidence="3" id="KW-1185">Reference proteome</keyword>
<accession>A0AAW0A5T0</accession>
<evidence type="ECO:0000313" key="2">
    <source>
        <dbReference type="EMBL" id="KAK7001202.1"/>
    </source>
</evidence>
<sequence>MLRTTTDLPCLPPTTTTTLTLVVAVRATTSPRRRRRRRRRRRYRCSSVSPSLFQLESATKDSRRHSAPEGIVLAPAPAIPTTCSHPPSPSPFVSTPPSDLCRKISRVRYKFSATLRRMLSLHSPPPSPLV</sequence>
<reference evidence="2 3" key="1">
    <citation type="journal article" date="2024" name="J Genomics">
        <title>Draft genome sequencing and assembly of Favolaschia claudopus CIRM-BRFM 2984 isolated from oak limbs.</title>
        <authorList>
            <person name="Navarro D."/>
            <person name="Drula E."/>
            <person name="Chaduli D."/>
            <person name="Cazenave R."/>
            <person name="Ahrendt S."/>
            <person name="Wang J."/>
            <person name="Lipzen A."/>
            <person name="Daum C."/>
            <person name="Barry K."/>
            <person name="Grigoriev I.V."/>
            <person name="Favel A."/>
            <person name="Rosso M.N."/>
            <person name="Martin F."/>
        </authorList>
    </citation>
    <scope>NUCLEOTIDE SEQUENCE [LARGE SCALE GENOMIC DNA]</scope>
    <source>
        <strain evidence="2 3">CIRM-BRFM 2984</strain>
    </source>
</reference>
<protein>
    <submittedName>
        <fullName evidence="2">Uncharacterized protein</fullName>
    </submittedName>
</protein>